<name>A0A1X0N3U4_9PSED</name>
<dbReference type="OrthoDB" id="1701659at2"/>
<dbReference type="STRING" id="1958950.BZK31_17890"/>
<keyword evidence="2" id="KW-1185">Reference proteome</keyword>
<accession>A0A1X0N3U4</accession>
<organism evidence="1 2">
    <name type="scientific">Pseudomonas floridensis</name>
    <dbReference type="NCBI Taxonomy" id="1958950"/>
    <lineage>
        <taxon>Bacteria</taxon>
        <taxon>Pseudomonadati</taxon>
        <taxon>Pseudomonadota</taxon>
        <taxon>Gammaproteobacteria</taxon>
        <taxon>Pseudomonadales</taxon>
        <taxon>Pseudomonadaceae</taxon>
        <taxon>Pseudomonas</taxon>
    </lineage>
</organism>
<evidence type="ECO:0000313" key="1">
    <source>
        <dbReference type="EMBL" id="ORC57897.1"/>
    </source>
</evidence>
<dbReference type="RefSeq" id="WP_083184266.1">
    <property type="nucleotide sequence ID" value="NZ_CBCRZR010000039.1"/>
</dbReference>
<sequence length="110" mass="12159">MKTTGPIKAASIPIVNTAATGRNTIPSKRRTEAFLQIVTTKAVEWPHTAGILKNLDEEGFNRFAEKDRKFTVLNSDVNRRFIKALGAKGFVGKVNEMKDRIVVNVMTSAL</sequence>
<dbReference type="EMBL" id="MUIO01000072">
    <property type="protein sequence ID" value="ORC57897.1"/>
    <property type="molecule type" value="Genomic_DNA"/>
</dbReference>
<evidence type="ECO:0000313" key="2">
    <source>
        <dbReference type="Proteomes" id="UP000192815"/>
    </source>
</evidence>
<comment type="caution">
    <text evidence="1">The sequence shown here is derived from an EMBL/GenBank/DDBJ whole genome shotgun (WGS) entry which is preliminary data.</text>
</comment>
<gene>
    <name evidence="1" type="ORF">BZK31_17890</name>
</gene>
<dbReference type="Proteomes" id="UP000192815">
    <property type="component" value="Unassembled WGS sequence"/>
</dbReference>
<protein>
    <submittedName>
        <fullName evidence="1">Uncharacterized protein</fullName>
    </submittedName>
</protein>
<proteinExistence type="predicted"/>
<dbReference type="AlphaFoldDB" id="A0A1X0N3U4"/>
<reference evidence="2" key="1">
    <citation type="submission" date="2017-02" db="EMBL/GenBank/DDBJ databases">
        <title>Pseudomonas floridae sp. nov., a novel pathogenic bacterial species isolated from tomato.</title>
        <authorList>
            <person name="Timilsina S."/>
            <person name="Vallad G.E."/>
            <person name="Jones J.B."/>
        </authorList>
    </citation>
    <scope>NUCLEOTIDE SEQUENCE [LARGE SCALE GENOMIC DNA]</scope>
    <source>
        <strain evidence="2">GEV388</strain>
    </source>
</reference>